<evidence type="ECO:0000259" key="10">
    <source>
        <dbReference type="PROSITE" id="PS50109"/>
    </source>
</evidence>
<dbReference type="Pfam" id="PF07730">
    <property type="entry name" value="HisKA_3"/>
    <property type="match status" value="1"/>
</dbReference>
<dbReference type="Proteomes" id="UP000033121">
    <property type="component" value="Unassembled WGS sequence"/>
</dbReference>
<evidence type="ECO:0000256" key="4">
    <source>
        <dbReference type="ARBA" id="ARBA00022679"/>
    </source>
</evidence>
<reference evidence="11 12" key="1">
    <citation type="submission" date="2015-04" db="EMBL/GenBank/DDBJ databases">
        <title>Whole genome shotgun sequence of Flavihumibacter petaseus NBRC 106054.</title>
        <authorList>
            <person name="Miyazawa S."/>
            <person name="Hosoyama A."/>
            <person name="Hashimoto M."/>
            <person name="Noguchi M."/>
            <person name="Tsuchikane K."/>
            <person name="Ohji S."/>
            <person name="Yamazoe A."/>
            <person name="Ichikawa N."/>
            <person name="Kimura A."/>
            <person name="Fujita N."/>
        </authorList>
    </citation>
    <scope>NUCLEOTIDE SEQUENCE [LARGE SCALE GENOMIC DNA]</scope>
    <source>
        <strain evidence="11 12">NBRC 106054</strain>
    </source>
</reference>
<evidence type="ECO:0000313" key="11">
    <source>
        <dbReference type="EMBL" id="GAO45556.1"/>
    </source>
</evidence>
<feature type="transmembrane region" description="Helical" evidence="9">
    <location>
        <begin position="276"/>
        <end position="299"/>
    </location>
</feature>
<keyword evidence="4" id="KW-0808">Transferase</keyword>
<dbReference type="GO" id="GO:0000155">
    <property type="term" value="F:phosphorelay sensor kinase activity"/>
    <property type="evidence" value="ECO:0007669"/>
    <property type="project" value="InterPro"/>
</dbReference>
<dbReference type="EC" id="2.7.13.3" evidence="2"/>
<feature type="transmembrane region" description="Helical" evidence="9">
    <location>
        <begin position="210"/>
        <end position="231"/>
    </location>
</feature>
<dbReference type="STRING" id="1220578.FPE01S_06_00470"/>
<keyword evidence="8" id="KW-0902">Two-component regulatory system</keyword>
<gene>
    <name evidence="11" type="ORF">FPE01S_06_00470</name>
</gene>
<dbReference type="SUPFAM" id="SSF55874">
    <property type="entry name" value="ATPase domain of HSP90 chaperone/DNA topoisomerase II/histidine kinase"/>
    <property type="match status" value="1"/>
</dbReference>
<feature type="transmembrane region" description="Helical" evidence="9">
    <location>
        <begin position="334"/>
        <end position="355"/>
    </location>
</feature>
<keyword evidence="9" id="KW-1133">Transmembrane helix</keyword>
<keyword evidence="12" id="KW-1185">Reference proteome</keyword>
<feature type="transmembrane region" description="Helical" evidence="9">
    <location>
        <begin position="243"/>
        <end position="264"/>
    </location>
</feature>
<keyword evidence="9" id="KW-0472">Membrane</keyword>
<dbReference type="SMART" id="SM00387">
    <property type="entry name" value="HATPase_c"/>
    <property type="match status" value="1"/>
</dbReference>
<feature type="transmembrane region" description="Helical" evidence="9">
    <location>
        <begin position="311"/>
        <end position="329"/>
    </location>
</feature>
<comment type="catalytic activity">
    <reaction evidence="1">
        <text>ATP + protein L-histidine = ADP + protein N-phospho-L-histidine.</text>
        <dbReference type="EC" id="2.7.13.3"/>
    </reaction>
</comment>
<dbReference type="InterPro" id="IPR005467">
    <property type="entry name" value="His_kinase_dom"/>
</dbReference>
<dbReference type="EMBL" id="BBWV01000006">
    <property type="protein sequence ID" value="GAO45556.1"/>
    <property type="molecule type" value="Genomic_DNA"/>
</dbReference>
<feature type="domain" description="Histidine kinase" evidence="10">
    <location>
        <begin position="439"/>
        <end position="625"/>
    </location>
</feature>
<dbReference type="CDD" id="cd16917">
    <property type="entry name" value="HATPase_UhpB-NarQ-NarX-like"/>
    <property type="match status" value="1"/>
</dbReference>
<evidence type="ECO:0000313" key="12">
    <source>
        <dbReference type="Proteomes" id="UP000033121"/>
    </source>
</evidence>
<dbReference type="InterPro" id="IPR036890">
    <property type="entry name" value="HATPase_C_sf"/>
</dbReference>
<evidence type="ECO:0000256" key="5">
    <source>
        <dbReference type="ARBA" id="ARBA00022741"/>
    </source>
</evidence>
<name>A0A0E9N780_9BACT</name>
<keyword evidence="7" id="KW-0067">ATP-binding</keyword>
<evidence type="ECO:0000256" key="6">
    <source>
        <dbReference type="ARBA" id="ARBA00022777"/>
    </source>
</evidence>
<keyword evidence="3" id="KW-0597">Phosphoprotein</keyword>
<evidence type="ECO:0000256" key="1">
    <source>
        <dbReference type="ARBA" id="ARBA00000085"/>
    </source>
</evidence>
<dbReference type="GO" id="GO:0016020">
    <property type="term" value="C:membrane"/>
    <property type="evidence" value="ECO:0007669"/>
    <property type="project" value="InterPro"/>
</dbReference>
<feature type="transmembrane region" description="Helical" evidence="9">
    <location>
        <begin position="375"/>
        <end position="394"/>
    </location>
</feature>
<dbReference type="GO" id="GO:0005524">
    <property type="term" value="F:ATP binding"/>
    <property type="evidence" value="ECO:0007669"/>
    <property type="project" value="UniProtKB-KW"/>
</dbReference>
<dbReference type="Pfam" id="PF02518">
    <property type="entry name" value="HATPase_c"/>
    <property type="match status" value="1"/>
</dbReference>
<dbReference type="Gene3D" id="3.30.565.10">
    <property type="entry name" value="Histidine kinase-like ATPase, C-terminal domain"/>
    <property type="match status" value="1"/>
</dbReference>
<proteinExistence type="predicted"/>
<comment type="caution">
    <text evidence="11">The sequence shown here is derived from an EMBL/GenBank/DDBJ whole genome shotgun (WGS) entry which is preliminary data.</text>
</comment>
<feature type="transmembrane region" description="Helical" evidence="9">
    <location>
        <begin position="182"/>
        <end position="203"/>
    </location>
</feature>
<dbReference type="InterPro" id="IPR011712">
    <property type="entry name" value="Sig_transdc_His_kin_sub3_dim/P"/>
</dbReference>
<dbReference type="PROSITE" id="PS50109">
    <property type="entry name" value="HIS_KIN"/>
    <property type="match status" value="1"/>
</dbReference>
<dbReference type="InterPro" id="IPR050482">
    <property type="entry name" value="Sensor_HK_TwoCompSys"/>
</dbReference>
<accession>A0A0E9N780</accession>
<dbReference type="AlphaFoldDB" id="A0A0E9N780"/>
<organism evidence="11 12">
    <name type="scientific">Flavihumibacter petaseus NBRC 106054</name>
    <dbReference type="NCBI Taxonomy" id="1220578"/>
    <lineage>
        <taxon>Bacteria</taxon>
        <taxon>Pseudomonadati</taxon>
        <taxon>Bacteroidota</taxon>
        <taxon>Chitinophagia</taxon>
        <taxon>Chitinophagales</taxon>
        <taxon>Chitinophagaceae</taxon>
        <taxon>Flavihumibacter</taxon>
    </lineage>
</organism>
<dbReference type="Pfam" id="PF07695">
    <property type="entry name" value="7TMR-DISM_7TM"/>
    <property type="match status" value="1"/>
</dbReference>
<keyword evidence="9" id="KW-0812">Transmembrane</keyword>
<protein>
    <recommendedName>
        <fullName evidence="2">histidine kinase</fullName>
        <ecNumber evidence="2">2.7.13.3</ecNumber>
    </recommendedName>
</protein>
<evidence type="ECO:0000256" key="8">
    <source>
        <dbReference type="ARBA" id="ARBA00023012"/>
    </source>
</evidence>
<dbReference type="InterPro" id="IPR011623">
    <property type="entry name" value="7TMR_DISM_rcpt_extracell_dom1"/>
</dbReference>
<dbReference type="PANTHER" id="PTHR24421:SF10">
    <property type="entry name" value="NITRATE_NITRITE SENSOR PROTEIN NARQ"/>
    <property type="match status" value="1"/>
</dbReference>
<evidence type="ECO:0000256" key="7">
    <source>
        <dbReference type="ARBA" id="ARBA00022840"/>
    </source>
</evidence>
<sequence>MVLSGISQPHGSPADTICLSRFQLYLPIGREARIYFDTANLVKTDSLYALPGSQPLPSSADRKVAARYVSKACYLQFVVKNDLDRQTEVDFLPGFYFNTINLFRRHPETGKYEPVTSAITQKTFNSHTVRKLSLRPGETGNYIAELGFIKTTVNTITPCLTYGFYLPTLLSQFQNEKKLNAIITYLVCGIMLMMIFYSLAGFYMNRSIEFIYYAAYAFMLGLMFFFKAYLYKTPTDSNFFFESYFDFVLQGTGTLFYFIFLRTFIGSKTEFPLLNIILYAQQVITVSGLILFTYLNFFTNNFPLQNLVENLIKYAWSFSTIFFIIYAVVNRSYILRYLAIGHTFLFLGGFLSLFLINTARRFNDQLTALSNDSLFWYEMGILFELVFFLVALSFKNKKDISDRAREKERLLMDYEKEAYERRMAILAAKQDERNRISADMHDELGSGVTAIRLMSELAKTKLKEHALPEIEKISVSANDLISKMNTIIWTMKSTNDTVDNMIAYVRSYAAEFLENTDIRWRIEYPENVAGIELTGEKRRNIFLCIKEALNNIAKHARASEVLIQFKLGPHLVILIKDNGVGMQPDKIRAFSNGLSNMRKRMETVDGHFGIRSESGTVVTLSVPLA</sequence>
<dbReference type="GO" id="GO:0046983">
    <property type="term" value="F:protein dimerization activity"/>
    <property type="evidence" value="ECO:0007669"/>
    <property type="project" value="InterPro"/>
</dbReference>
<keyword evidence="6 11" id="KW-0418">Kinase</keyword>
<dbReference type="PANTHER" id="PTHR24421">
    <property type="entry name" value="NITRATE/NITRITE SENSOR PROTEIN NARX-RELATED"/>
    <property type="match status" value="1"/>
</dbReference>
<keyword evidence="5" id="KW-0547">Nucleotide-binding</keyword>
<dbReference type="Gene3D" id="1.20.5.1930">
    <property type="match status" value="1"/>
</dbReference>
<evidence type="ECO:0000256" key="9">
    <source>
        <dbReference type="SAM" id="Phobius"/>
    </source>
</evidence>
<evidence type="ECO:0000256" key="3">
    <source>
        <dbReference type="ARBA" id="ARBA00022553"/>
    </source>
</evidence>
<dbReference type="InterPro" id="IPR003594">
    <property type="entry name" value="HATPase_dom"/>
</dbReference>
<evidence type="ECO:0000256" key="2">
    <source>
        <dbReference type="ARBA" id="ARBA00012438"/>
    </source>
</evidence>